<dbReference type="InterPro" id="IPR044298">
    <property type="entry name" value="MIG/MutY"/>
</dbReference>
<evidence type="ECO:0000256" key="3">
    <source>
        <dbReference type="ARBA" id="ARBA00008343"/>
    </source>
</evidence>
<dbReference type="PANTHER" id="PTHR42944">
    <property type="entry name" value="ADENINE DNA GLYCOSYLASE"/>
    <property type="match status" value="1"/>
</dbReference>
<evidence type="ECO:0000259" key="16">
    <source>
        <dbReference type="SMART" id="SM00478"/>
    </source>
</evidence>
<evidence type="ECO:0000256" key="15">
    <source>
        <dbReference type="RuleBase" id="RU365096"/>
    </source>
</evidence>
<dbReference type="GO" id="GO:0006284">
    <property type="term" value="P:base-excision repair"/>
    <property type="evidence" value="ECO:0007669"/>
    <property type="project" value="UniProtKB-UniRule"/>
</dbReference>
<dbReference type="GO" id="GO:0006298">
    <property type="term" value="P:mismatch repair"/>
    <property type="evidence" value="ECO:0007669"/>
    <property type="project" value="TreeGrafter"/>
</dbReference>
<dbReference type="InterPro" id="IPR000445">
    <property type="entry name" value="HhH_motif"/>
</dbReference>
<dbReference type="InterPro" id="IPR003265">
    <property type="entry name" value="HhH-GPD_domain"/>
</dbReference>
<gene>
    <name evidence="17" type="primary">mutY</name>
</gene>
<dbReference type="FunFam" id="1.10.1670.10:FF:000002">
    <property type="entry name" value="Adenine DNA glycosylase"/>
    <property type="match status" value="1"/>
</dbReference>
<evidence type="ECO:0000256" key="2">
    <source>
        <dbReference type="ARBA" id="ARBA00002933"/>
    </source>
</evidence>
<dbReference type="InterPro" id="IPR003651">
    <property type="entry name" value="Endonuclease3_FeS-loop_motif"/>
</dbReference>
<dbReference type="AlphaFoldDB" id="C7C572"/>
<dbReference type="SUPFAM" id="SSF55811">
    <property type="entry name" value="Nudix"/>
    <property type="match status" value="1"/>
</dbReference>
<dbReference type="CDD" id="cd03431">
    <property type="entry name" value="NUDIX_DNA_Glycosylase_C-MutY"/>
    <property type="match status" value="1"/>
</dbReference>
<dbReference type="GO" id="GO:0034039">
    <property type="term" value="F:8-oxo-7,8-dihydroguanine DNA N-glycosylase activity"/>
    <property type="evidence" value="ECO:0007669"/>
    <property type="project" value="TreeGrafter"/>
</dbReference>
<keyword evidence="7" id="KW-0004">4Fe-4S</keyword>
<dbReference type="SUPFAM" id="SSF48150">
    <property type="entry name" value="DNA-glycosylase"/>
    <property type="match status" value="1"/>
</dbReference>
<dbReference type="EMBL" id="FN430674">
    <property type="protein sequence ID" value="CAZ90540.1"/>
    <property type="molecule type" value="Genomic_DNA"/>
</dbReference>
<dbReference type="PROSITE" id="PS00764">
    <property type="entry name" value="ENDONUCLEASE_III_1"/>
    <property type="match status" value="1"/>
</dbReference>
<comment type="subunit">
    <text evidence="4">Monomer.</text>
</comment>
<evidence type="ECO:0000256" key="14">
    <source>
        <dbReference type="ARBA" id="ARBA00023295"/>
    </source>
</evidence>
<dbReference type="EC" id="3.2.2.31" evidence="5 15"/>
<dbReference type="InterPro" id="IPR029119">
    <property type="entry name" value="MutY_C"/>
</dbReference>
<proteinExistence type="inferred from homology"/>
<dbReference type="FunFam" id="1.10.340.30:FF:000002">
    <property type="entry name" value="Adenine DNA glycosylase"/>
    <property type="match status" value="1"/>
</dbReference>
<evidence type="ECO:0000256" key="5">
    <source>
        <dbReference type="ARBA" id="ARBA00012045"/>
    </source>
</evidence>
<dbReference type="InterPro" id="IPR023170">
    <property type="entry name" value="HhH_base_excis_C"/>
</dbReference>
<comment type="function">
    <text evidence="2">Adenine glycosylase active on G-A mispairs. MutY also corrects error-prone DNA synthesis past GO lesions which are due to the oxidatively damaged form of guanine: 7,8-dihydro-8-oxoguanine (8-oxo-dGTP).</text>
</comment>
<dbReference type="NCBIfam" id="NF008132">
    <property type="entry name" value="PRK10880.1"/>
    <property type="match status" value="1"/>
</dbReference>
<evidence type="ECO:0000256" key="9">
    <source>
        <dbReference type="ARBA" id="ARBA00022763"/>
    </source>
</evidence>
<dbReference type="Gene3D" id="3.90.79.10">
    <property type="entry name" value="Nucleoside Triphosphate Pyrophosphohydrolase"/>
    <property type="match status" value="1"/>
</dbReference>
<dbReference type="Pfam" id="PF00730">
    <property type="entry name" value="HhH-GPD"/>
    <property type="match status" value="1"/>
</dbReference>
<dbReference type="Pfam" id="PF10576">
    <property type="entry name" value="EndIII_4Fe-2S"/>
    <property type="match status" value="1"/>
</dbReference>
<dbReference type="CDD" id="cd00056">
    <property type="entry name" value="ENDO3c"/>
    <property type="match status" value="1"/>
</dbReference>
<evidence type="ECO:0000256" key="11">
    <source>
        <dbReference type="ARBA" id="ARBA00023004"/>
    </source>
</evidence>
<dbReference type="GO" id="GO:0032357">
    <property type="term" value="F:oxidized purine DNA binding"/>
    <property type="evidence" value="ECO:0007669"/>
    <property type="project" value="TreeGrafter"/>
</dbReference>
<name>C7C572_9ENTR</name>
<comment type="similarity">
    <text evidence="3 15">Belongs to the Nth/MutY family.</text>
</comment>
<comment type="cofactor">
    <cofactor evidence="15">
        <name>[4Fe-4S] cluster</name>
        <dbReference type="ChEBI" id="CHEBI:49883"/>
    </cofactor>
    <text evidence="15">Binds 1 [4Fe-4S] cluster.</text>
</comment>
<keyword evidence="12" id="KW-0411">Iron-sulfur</keyword>
<sequence length="384" mass="42943">MGRCKRRKVPVYSPEALCCNQPPLLFYAGPHALMMQPQQFSRQVLDWYDKYGRKTLPWQQEKTPYKVWLSEVMLQQTQVTTVIPYFERFMARFPTVSDLADAPLDEVLHLWTGLGYYARARNLHKAAQQVATLHGGQFPDTFDAVSALPGVGRSTAGAVLSLSLGQRFPILDGNVKRVLARCYAVEGWPGRKEVEKRLWEISDAVTPAQGVERFNQAMMDLGALVCTRSKPKCEICPLNNGCVAYAQGSWAKYPGKKPKQQLPEKTGYFLLMQQGDEVYLNQRPPSGLWGGLFCFPQFASEADLRAWLHERGVEAHGLTQLTAFRHTFSHFHLDIVPMWLSVSGSGACMDEGTGLWYNLALPPAVGLAAPVERLLQQLRAGALA</sequence>
<evidence type="ECO:0000256" key="13">
    <source>
        <dbReference type="ARBA" id="ARBA00023204"/>
    </source>
</evidence>
<dbReference type="SMART" id="SM00525">
    <property type="entry name" value="FES"/>
    <property type="match status" value="1"/>
</dbReference>
<evidence type="ECO:0000256" key="12">
    <source>
        <dbReference type="ARBA" id="ARBA00023014"/>
    </source>
</evidence>
<dbReference type="Pfam" id="PF00633">
    <property type="entry name" value="HHH"/>
    <property type="match status" value="1"/>
</dbReference>
<dbReference type="PANTHER" id="PTHR42944:SF1">
    <property type="entry name" value="ADENINE DNA GLYCOSYLASE"/>
    <property type="match status" value="1"/>
</dbReference>
<evidence type="ECO:0000256" key="8">
    <source>
        <dbReference type="ARBA" id="ARBA00022723"/>
    </source>
</evidence>
<feature type="domain" description="HhH-GPD" evidence="16">
    <location>
        <begin position="73"/>
        <end position="224"/>
    </location>
</feature>
<dbReference type="GO" id="GO:0046872">
    <property type="term" value="F:metal ion binding"/>
    <property type="evidence" value="ECO:0007669"/>
    <property type="project" value="UniProtKB-UniRule"/>
</dbReference>
<evidence type="ECO:0000256" key="7">
    <source>
        <dbReference type="ARBA" id="ARBA00022485"/>
    </source>
</evidence>
<dbReference type="InterPro" id="IPR015797">
    <property type="entry name" value="NUDIX_hydrolase-like_dom_sf"/>
</dbReference>
<dbReference type="SMART" id="SM00478">
    <property type="entry name" value="ENDO3c"/>
    <property type="match status" value="1"/>
</dbReference>
<evidence type="ECO:0000313" key="17">
    <source>
        <dbReference type="EMBL" id="CAZ90540.1"/>
    </source>
</evidence>
<keyword evidence="14 15" id="KW-0326">Glycosidase</keyword>
<dbReference type="GO" id="GO:0051539">
    <property type="term" value="F:4 iron, 4 sulfur cluster binding"/>
    <property type="evidence" value="ECO:0007669"/>
    <property type="project" value="UniProtKB-UniRule"/>
</dbReference>
<keyword evidence="9 15" id="KW-0227">DNA damage</keyword>
<evidence type="ECO:0000256" key="6">
    <source>
        <dbReference type="ARBA" id="ARBA00022023"/>
    </source>
</evidence>
<dbReference type="Pfam" id="PF14815">
    <property type="entry name" value="NUDIX_4"/>
    <property type="match status" value="1"/>
</dbReference>
<keyword evidence="11 15" id="KW-0408">Iron</keyword>
<dbReference type="InterPro" id="IPR004035">
    <property type="entry name" value="Endouclease-III_FeS-bd_BS"/>
</dbReference>
<organism evidence="17">
    <name type="scientific">Franconibacter helveticus</name>
    <dbReference type="NCBI Taxonomy" id="357240"/>
    <lineage>
        <taxon>Bacteria</taxon>
        <taxon>Pseudomonadati</taxon>
        <taxon>Pseudomonadota</taxon>
        <taxon>Gammaproteobacteria</taxon>
        <taxon>Enterobacterales</taxon>
        <taxon>Enterobacteriaceae</taxon>
        <taxon>Franconibacter</taxon>
    </lineage>
</organism>
<evidence type="ECO:0000256" key="10">
    <source>
        <dbReference type="ARBA" id="ARBA00022801"/>
    </source>
</evidence>
<keyword evidence="10" id="KW-0378">Hydrolase</keyword>
<comment type="catalytic activity">
    <reaction evidence="1 15">
        <text>Hydrolyzes free adenine bases from 7,8-dihydro-8-oxoguanine:adenine mismatched double-stranded DNA, leaving an apurinic site.</text>
        <dbReference type="EC" id="3.2.2.31"/>
    </reaction>
</comment>
<dbReference type="PROSITE" id="PS01155">
    <property type="entry name" value="ENDONUCLEASE_III_2"/>
    <property type="match status" value="1"/>
</dbReference>
<dbReference type="Gene3D" id="1.10.340.30">
    <property type="entry name" value="Hypothetical protein, domain 2"/>
    <property type="match status" value="1"/>
</dbReference>
<dbReference type="InterPro" id="IPR005760">
    <property type="entry name" value="A/G_AdeGlyc_MutY"/>
</dbReference>
<accession>C7C572</accession>
<dbReference type="NCBIfam" id="TIGR01084">
    <property type="entry name" value="mutY"/>
    <property type="match status" value="1"/>
</dbReference>
<reference evidence="17" key="1">
    <citation type="submission" date="2009-07" db="EMBL/GenBank/DDBJ databases">
        <title>Pigment operon comparison of three Enterobacter species.</title>
        <authorList>
            <person name="Lehner A."/>
            <person name="Tischler P."/>
            <person name="Rattei T."/>
            <person name="Stephan R."/>
        </authorList>
    </citation>
    <scope>NUCLEOTIDE SEQUENCE</scope>
    <source>
        <strain evidence="17">LMG 23732T</strain>
    </source>
</reference>
<dbReference type="GO" id="GO:0000701">
    <property type="term" value="F:purine-specific mismatch base pair DNA N-glycosylase activity"/>
    <property type="evidence" value="ECO:0007669"/>
    <property type="project" value="UniProtKB-EC"/>
</dbReference>
<dbReference type="InterPro" id="IPR004036">
    <property type="entry name" value="Endonuclease-III-like_CS2"/>
</dbReference>
<dbReference type="Gene3D" id="1.10.1670.10">
    <property type="entry name" value="Helix-hairpin-Helix base-excision DNA repair enzymes (C-terminal)"/>
    <property type="match status" value="1"/>
</dbReference>
<evidence type="ECO:0000256" key="1">
    <source>
        <dbReference type="ARBA" id="ARBA00000843"/>
    </source>
</evidence>
<keyword evidence="13" id="KW-0234">DNA repair</keyword>
<dbReference type="InterPro" id="IPR011257">
    <property type="entry name" value="DNA_glycosylase"/>
</dbReference>
<evidence type="ECO:0000256" key="4">
    <source>
        <dbReference type="ARBA" id="ARBA00011245"/>
    </source>
</evidence>
<keyword evidence="8" id="KW-0479">Metal-binding</keyword>
<dbReference type="GO" id="GO:0035485">
    <property type="term" value="F:adenine/guanine mispair binding"/>
    <property type="evidence" value="ECO:0007669"/>
    <property type="project" value="TreeGrafter"/>
</dbReference>
<protein>
    <recommendedName>
        <fullName evidence="6 15">Adenine DNA glycosylase</fullName>
        <ecNumber evidence="5 15">3.2.2.31</ecNumber>
    </recommendedName>
</protein>
<dbReference type="FunFam" id="3.90.79.10:FF:000028">
    <property type="entry name" value="Adenine DNA glycosylase"/>
    <property type="match status" value="1"/>
</dbReference>